<organism evidence="1 2">
    <name type="scientific">Chenopodium quinoa</name>
    <name type="common">Quinoa</name>
    <dbReference type="NCBI Taxonomy" id="63459"/>
    <lineage>
        <taxon>Eukaryota</taxon>
        <taxon>Viridiplantae</taxon>
        <taxon>Streptophyta</taxon>
        <taxon>Embryophyta</taxon>
        <taxon>Tracheophyta</taxon>
        <taxon>Spermatophyta</taxon>
        <taxon>Magnoliopsida</taxon>
        <taxon>eudicotyledons</taxon>
        <taxon>Gunneridae</taxon>
        <taxon>Pentapetalae</taxon>
        <taxon>Caryophyllales</taxon>
        <taxon>Chenopodiaceae</taxon>
        <taxon>Chenopodioideae</taxon>
        <taxon>Atripliceae</taxon>
        <taxon>Chenopodium</taxon>
    </lineage>
</organism>
<accession>A0A803LN83</accession>
<protein>
    <submittedName>
        <fullName evidence="1">Uncharacterized protein</fullName>
    </submittedName>
</protein>
<sequence length="71" mass="7487">MGGRMMEKLRGLVAQEPVIAASCLIATIGVSLPLFVKPLLDASSSSSSSNKHTDQRRFSDILVAVTGPSDK</sequence>
<dbReference type="EnsemblPlants" id="AUR62016412-RA">
    <property type="protein sequence ID" value="AUR62016412-RA:cds"/>
    <property type="gene ID" value="AUR62016412"/>
</dbReference>
<dbReference type="Proteomes" id="UP000596660">
    <property type="component" value="Unplaced"/>
</dbReference>
<evidence type="ECO:0000313" key="2">
    <source>
        <dbReference type="Proteomes" id="UP000596660"/>
    </source>
</evidence>
<reference evidence="1" key="2">
    <citation type="submission" date="2021-03" db="UniProtKB">
        <authorList>
            <consortium name="EnsemblPlants"/>
        </authorList>
    </citation>
    <scope>IDENTIFICATION</scope>
</reference>
<proteinExistence type="predicted"/>
<dbReference type="AlphaFoldDB" id="A0A803LN83"/>
<keyword evidence="2" id="KW-1185">Reference proteome</keyword>
<dbReference type="PANTHER" id="PTHR36026">
    <property type="entry name" value="OS05G0542100 PROTEIN"/>
    <property type="match status" value="1"/>
</dbReference>
<dbReference type="Gramene" id="AUR62016412-RA">
    <property type="protein sequence ID" value="AUR62016412-RA:cds"/>
    <property type="gene ID" value="AUR62016412"/>
</dbReference>
<dbReference type="PANTHER" id="PTHR36026:SF1">
    <property type="entry name" value="OS05G0542100 PROTEIN"/>
    <property type="match status" value="1"/>
</dbReference>
<evidence type="ECO:0000313" key="1">
    <source>
        <dbReference type="EnsemblPlants" id="AUR62016412-RA:cds"/>
    </source>
</evidence>
<name>A0A803LN83_CHEQI</name>
<reference evidence="1" key="1">
    <citation type="journal article" date="2017" name="Nature">
        <title>The genome of Chenopodium quinoa.</title>
        <authorList>
            <person name="Jarvis D.E."/>
            <person name="Ho Y.S."/>
            <person name="Lightfoot D.J."/>
            <person name="Schmoeckel S.M."/>
            <person name="Li B."/>
            <person name="Borm T.J.A."/>
            <person name="Ohyanagi H."/>
            <person name="Mineta K."/>
            <person name="Michell C.T."/>
            <person name="Saber N."/>
            <person name="Kharbatia N.M."/>
            <person name="Rupper R.R."/>
            <person name="Sharp A.R."/>
            <person name="Dally N."/>
            <person name="Boughton B.A."/>
            <person name="Woo Y.H."/>
            <person name="Gao G."/>
            <person name="Schijlen E.G.W.M."/>
            <person name="Guo X."/>
            <person name="Momin A.A."/>
            <person name="Negrao S."/>
            <person name="Al-Babili S."/>
            <person name="Gehring C."/>
            <person name="Roessner U."/>
            <person name="Jung C."/>
            <person name="Murphy K."/>
            <person name="Arold S.T."/>
            <person name="Gojobori T."/>
            <person name="van der Linden C.G."/>
            <person name="van Loo E.N."/>
            <person name="Jellen E.N."/>
            <person name="Maughan P.J."/>
            <person name="Tester M."/>
        </authorList>
    </citation>
    <scope>NUCLEOTIDE SEQUENCE [LARGE SCALE GENOMIC DNA]</scope>
    <source>
        <strain evidence="1">cv. PI 614886</strain>
    </source>
</reference>
<dbReference type="OMA" id="FAVQEPI"/>